<keyword evidence="2" id="KW-0472">Membrane</keyword>
<evidence type="ECO:0000256" key="2">
    <source>
        <dbReference type="SAM" id="Phobius"/>
    </source>
</evidence>
<evidence type="ECO:0000256" key="1">
    <source>
        <dbReference type="SAM" id="MobiDB-lite"/>
    </source>
</evidence>
<name>A0A7W3XWL5_9ACTN</name>
<dbReference type="Pfam" id="PF20447">
    <property type="entry name" value="DUF6704"/>
    <property type="match status" value="1"/>
</dbReference>
<dbReference type="RefSeq" id="WP_182662749.1">
    <property type="nucleotide sequence ID" value="NZ_VKHS01000179.1"/>
</dbReference>
<sequence length="97" mass="9527">MAANSHGHGNSPAAWTGVTIALIGFCLGGVFTVMAQPWLVLASVLVVALGGVAALVMRSMGLGAEPAPQRPAPGKTSVPGPREAAPAEAADTRGAAV</sequence>
<proteinExistence type="predicted"/>
<comment type="caution">
    <text evidence="3">The sequence shown here is derived from an EMBL/GenBank/DDBJ whole genome shotgun (WGS) entry which is preliminary data.</text>
</comment>
<accession>A0A7W3XWL5</accession>
<gene>
    <name evidence="3" type="ORF">FOE67_10075</name>
</gene>
<organism evidence="3 4">
    <name type="scientific">Streptomyces calidiresistens</name>
    <dbReference type="NCBI Taxonomy" id="1485586"/>
    <lineage>
        <taxon>Bacteria</taxon>
        <taxon>Bacillati</taxon>
        <taxon>Actinomycetota</taxon>
        <taxon>Actinomycetes</taxon>
        <taxon>Kitasatosporales</taxon>
        <taxon>Streptomycetaceae</taxon>
        <taxon>Streptomyces</taxon>
    </lineage>
</organism>
<feature type="region of interest" description="Disordered" evidence="1">
    <location>
        <begin position="64"/>
        <end position="97"/>
    </location>
</feature>
<dbReference type="AlphaFoldDB" id="A0A7W3XWL5"/>
<keyword evidence="2" id="KW-0812">Transmembrane</keyword>
<protein>
    <submittedName>
        <fullName evidence="3">Uncharacterized protein</fullName>
    </submittedName>
</protein>
<keyword evidence="2" id="KW-1133">Transmembrane helix</keyword>
<feature type="compositionally biased region" description="Low complexity" evidence="1">
    <location>
        <begin position="80"/>
        <end position="97"/>
    </location>
</feature>
<keyword evidence="4" id="KW-1185">Reference proteome</keyword>
<feature type="transmembrane region" description="Helical" evidence="2">
    <location>
        <begin position="38"/>
        <end position="57"/>
    </location>
</feature>
<reference evidence="4" key="1">
    <citation type="submission" date="2019-10" db="EMBL/GenBank/DDBJ databases">
        <title>Streptomyces sp. nov., a novel actinobacterium isolated from alkaline environment.</title>
        <authorList>
            <person name="Golinska P."/>
        </authorList>
    </citation>
    <scope>NUCLEOTIDE SEQUENCE [LARGE SCALE GENOMIC DNA]</scope>
    <source>
        <strain evidence="4">DSM 42108</strain>
    </source>
</reference>
<feature type="transmembrane region" description="Helical" evidence="2">
    <location>
        <begin position="12"/>
        <end position="32"/>
    </location>
</feature>
<dbReference type="InterPro" id="IPR046550">
    <property type="entry name" value="DUF6704"/>
</dbReference>
<dbReference type="EMBL" id="VKHS01000179">
    <property type="protein sequence ID" value="MBB0229852.1"/>
    <property type="molecule type" value="Genomic_DNA"/>
</dbReference>
<evidence type="ECO:0000313" key="3">
    <source>
        <dbReference type="EMBL" id="MBB0229852.1"/>
    </source>
</evidence>
<evidence type="ECO:0000313" key="4">
    <source>
        <dbReference type="Proteomes" id="UP000530234"/>
    </source>
</evidence>
<dbReference type="Proteomes" id="UP000530234">
    <property type="component" value="Unassembled WGS sequence"/>
</dbReference>
<dbReference type="NCBIfam" id="NF041681">
    <property type="entry name" value="HGxxPAAW"/>
    <property type="match status" value="1"/>
</dbReference>